<dbReference type="KEGG" id="rsa:RSal33209_0342"/>
<dbReference type="GO" id="GO:0006508">
    <property type="term" value="P:proteolysis"/>
    <property type="evidence" value="ECO:0007669"/>
    <property type="project" value="UniProtKB-KW"/>
</dbReference>
<dbReference type="PRINTS" id="PR00722">
    <property type="entry name" value="CHYMOTRYPSIN"/>
</dbReference>
<evidence type="ECO:0000256" key="2">
    <source>
        <dbReference type="ARBA" id="ARBA00023157"/>
    </source>
</evidence>
<evidence type="ECO:0000259" key="4">
    <source>
        <dbReference type="PROSITE" id="PS50240"/>
    </source>
</evidence>
<dbReference type="AlphaFoldDB" id="A9WKT9"/>
<dbReference type="Proteomes" id="UP000002007">
    <property type="component" value="Chromosome"/>
</dbReference>
<comment type="similarity">
    <text evidence="1">Belongs to the peptidase S1 family.</text>
</comment>
<dbReference type="PROSITE" id="PS50240">
    <property type="entry name" value="TRYPSIN_DOM"/>
    <property type="match status" value="1"/>
</dbReference>
<proteinExistence type="inferred from homology"/>
<dbReference type="InterPro" id="IPR043504">
    <property type="entry name" value="Peptidase_S1_PA_chymotrypsin"/>
</dbReference>
<reference evidence="6" key="1">
    <citation type="journal article" date="2008" name="J. Bacteriol.">
        <title>Genome sequence of the fish pathogen Renibacterium salmoninarum suggests reductive evolution away from an environmental Arthrobacter ancestor.</title>
        <authorList>
            <person name="Wiens G.D."/>
            <person name="Rockey D.D."/>
            <person name="Wu Z."/>
            <person name="Chang J."/>
            <person name="Levy R."/>
            <person name="Crane S."/>
            <person name="Chen D.S."/>
            <person name="Capri G.R."/>
            <person name="Burnett J.R."/>
            <person name="Sudheesh P.S."/>
            <person name="Schipma M.J."/>
            <person name="Burd H."/>
            <person name="Bhattacharyya A."/>
            <person name="Rhodes L.D."/>
            <person name="Kaul R."/>
            <person name="Strom M.S."/>
        </authorList>
    </citation>
    <scope>NUCLEOTIDE SEQUENCE [LARGE SCALE GENOMIC DNA]</scope>
    <source>
        <strain evidence="6">ATCC 33209 / DSM 20767 / JCM 11484 / NBRC 15589 / NCIMB 2235</strain>
    </source>
</reference>
<keyword evidence="3" id="KW-0732">Signal</keyword>
<dbReference type="HOGENOM" id="CLU_006842_7_5_11"/>
<dbReference type="InterPro" id="IPR001254">
    <property type="entry name" value="Trypsin_dom"/>
</dbReference>
<keyword evidence="6" id="KW-1185">Reference proteome</keyword>
<dbReference type="InterPro" id="IPR001314">
    <property type="entry name" value="Peptidase_S1A"/>
</dbReference>
<evidence type="ECO:0000313" key="5">
    <source>
        <dbReference type="EMBL" id="ABY22097.1"/>
    </source>
</evidence>
<feature type="signal peptide" evidence="3">
    <location>
        <begin position="1"/>
        <end position="28"/>
    </location>
</feature>
<gene>
    <name evidence="5" type="ordered locus">RSal33209_0342</name>
</gene>
<dbReference type="STRING" id="288705.RSal33209_0342"/>
<name>A9WKT9_RENSM</name>
<dbReference type="EMBL" id="CP000910">
    <property type="protein sequence ID" value="ABY22097.1"/>
    <property type="molecule type" value="Genomic_DNA"/>
</dbReference>
<dbReference type="PANTHER" id="PTHR24276">
    <property type="entry name" value="POLYSERASE-RELATED"/>
    <property type="match status" value="1"/>
</dbReference>
<keyword evidence="2" id="KW-1015">Disulfide bond</keyword>
<dbReference type="InterPro" id="IPR009003">
    <property type="entry name" value="Peptidase_S1_PA"/>
</dbReference>
<dbReference type="SMART" id="SM00020">
    <property type="entry name" value="Tryp_SPc"/>
    <property type="match status" value="1"/>
</dbReference>
<sequence>MKTPFKILATTAIAAGLLLGASIAPANAAPVGSGSATPDIIGGTQANDQGIVQLVFLDSDGCGHGCTGTALSDTWVLTAKHCVDSAESMNVYYSNDTQNRGKAITSDSFYQLPKGDVALVKLSTKRALSFYHSFSSSYTASVGDEGTIYGYGRRADYVKADHLYAADVKVVGTHEDQRGGPGILLKAITGISWSGDSGGPLFVDGVIVGTSSGGPSGDRDINSQTW</sequence>
<evidence type="ECO:0000256" key="3">
    <source>
        <dbReference type="SAM" id="SignalP"/>
    </source>
</evidence>
<feature type="chain" id="PRO_5002744102" evidence="3">
    <location>
        <begin position="29"/>
        <end position="226"/>
    </location>
</feature>
<dbReference type="Pfam" id="PF00089">
    <property type="entry name" value="Trypsin"/>
    <property type="match status" value="1"/>
</dbReference>
<accession>A9WKT9</accession>
<dbReference type="GO" id="GO:0004252">
    <property type="term" value="F:serine-type endopeptidase activity"/>
    <property type="evidence" value="ECO:0007669"/>
    <property type="project" value="InterPro"/>
</dbReference>
<dbReference type="eggNOG" id="COG5640">
    <property type="taxonomic scope" value="Bacteria"/>
</dbReference>
<protein>
    <submittedName>
        <fullName evidence="5">Secretory serine protease</fullName>
    </submittedName>
</protein>
<feature type="domain" description="Peptidase S1" evidence="4">
    <location>
        <begin position="40"/>
        <end position="226"/>
    </location>
</feature>
<dbReference type="InterPro" id="IPR050430">
    <property type="entry name" value="Peptidase_S1"/>
</dbReference>
<evidence type="ECO:0000313" key="6">
    <source>
        <dbReference type="Proteomes" id="UP000002007"/>
    </source>
</evidence>
<organism evidence="5 6">
    <name type="scientific">Renibacterium salmoninarum (strain ATCC 33209 / DSM 20767 / JCM 11484 / NBRC 15589 / NCIMB 2235)</name>
    <dbReference type="NCBI Taxonomy" id="288705"/>
    <lineage>
        <taxon>Bacteria</taxon>
        <taxon>Bacillati</taxon>
        <taxon>Actinomycetota</taxon>
        <taxon>Actinomycetes</taxon>
        <taxon>Micrococcales</taxon>
        <taxon>Micrococcaceae</taxon>
        <taxon>Renibacterium</taxon>
    </lineage>
</organism>
<dbReference type="RefSeq" id="WP_012243805.1">
    <property type="nucleotide sequence ID" value="NC_010168.1"/>
</dbReference>
<keyword evidence="5" id="KW-0378">Hydrolase</keyword>
<keyword evidence="5" id="KW-0645">Protease</keyword>
<dbReference type="SUPFAM" id="SSF50494">
    <property type="entry name" value="Trypsin-like serine proteases"/>
    <property type="match status" value="1"/>
</dbReference>
<dbReference type="Gene3D" id="2.40.10.10">
    <property type="entry name" value="Trypsin-like serine proteases"/>
    <property type="match status" value="1"/>
</dbReference>
<dbReference type="PANTHER" id="PTHR24276:SF98">
    <property type="entry name" value="FI18310P1-RELATED"/>
    <property type="match status" value="1"/>
</dbReference>
<evidence type="ECO:0000256" key="1">
    <source>
        <dbReference type="ARBA" id="ARBA00007664"/>
    </source>
</evidence>